<gene>
    <name evidence="2" type="ORF">F1735_30825</name>
</gene>
<comment type="caution">
    <text evidence="2">The sequence shown here is derived from an EMBL/GenBank/DDBJ whole genome shotgun (WGS) entry which is preliminary data.</text>
</comment>
<name>A0ABX0N525_9BURK</name>
<dbReference type="EMBL" id="WHJF01000152">
    <property type="protein sequence ID" value="NHZ66634.1"/>
    <property type="molecule type" value="Genomic_DNA"/>
</dbReference>
<protein>
    <submittedName>
        <fullName evidence="2">DUF2726 domain-containing protein</fullName>
    </submittedName>
</protein>
<accession>A0ABX0N525</accession>
<proteinExistence type="predicted"/>
<keyword evidence="3" id="KW-1185">Reference proteome</keyword>
<dbReference type="Pfam" id="PF10881">
    <property type="entry name" value="DUF2726"/>
    <property type="match status" value="1"/>
</dbReference>
<feature type="domain" description="DUF2726" evidence="1">
    <location>
        <begin position="5"/>
        <end position="57"/>
    </location>
</feature>
<reference evidence="2 3" key="1">
    <citation type="submission" date="2019-10" db="EMBL/GenBank/DDBJ databases">
        <title>Taxonomy of Antarctic Massilia spp.: description of Massilia rubra sp. nov., Massilia aquatica sp. nov., Massilia mucilaginosa sp. nov., Massilia frigida sp. nov. isolated from streams, lakes and regoliths.</title>
        <authorList>
            <person name="Holochova P."/>
            <person name="Sedlacek I."/>
            <person name="Kralova S."/>
            <person name="Maslanova I."/>
            <person name="Busse H.-J."/>
            <person name="Stankova E."/>
            <person name="Vrbovska V."/>
            <person name="Kovarovic V."/>
            <person name="Bartak M."/>
            <person name="Svec P."/>
            <person name="Pantucek R."/>
        </authorList>
    </citation>
    <scope>NUCLEOTIDE SEQUENCE [LARGE SCALE GENOMIC DNA]</scope>
    <source>
        <strain evidence="2 3">CCM 8694</strain>
    </source>
</reference>
<evidence type="ECO:0000313" key="2">
    <source>
        <dbReference type="EMBL" id="NHZ66634.1"/>
    </source>
</evidence>
<evidence type="ECO:0000259" key="1">
    <source>
        <dbReference type="Pfam" id="PF10881"/>
    </source>
</evidence>
<dbReference type="Proteomes" id="UP000610594">
    <property type="component" value="Unassembled WGS sequence"/>
</dbReference>
<organism evidence="2 3">
    <name type="scientific">Massilia genomosp. 1</name>
    <dbReference type="NCBI Taxonomy" id="2609280"/>
    <lineage>
        <taxon>Bacteria</taxon>
        <taxon>Pseudomonadati</taxon>
        <taxon>Pseudomonadota</taxon>
        <taxon>Betaproteobacteria</taxon>
        <taxon>Burkholderiales</taxon>
        <taxon>Oxalobacteraceae</taxon>
        <taxon>Telluria group</taxon>
        <taxon>Massilia</taxon>
    </lineage>
</organism>
<sequence>METGHLICDASTKVLGTIEIDDPSHGEPDRIACDLVKDILFASANIPLLRIENSVINDTFASLPEKQRATFAKNLREARARWSERKSRL</sequence>
<dbReference type="InterPro" id="IPR024402">
    <property type="entry name" value="DUF2726"/>
</dbReference>
<evidence type="ECO:0000313" key="3">
    <source>
        <dbReference type="Proteomes" id="UP000610594"/>
    </source>
</evidence>